<dbReference type="EMBL" id="SRLO01000552">
    <property type="protein sequence ID" value="TNN52278.1"/>
    <property type="molecule type" value="Genomic_DNA"/>
</dbReference>
<comment type="caution">
    <text evidence="2">The sequence shown here is derived from an EMBL/GenBank/DDBJ whole genome shotgun (WGS) entry which is preliminary data.</text>
</comment>
<dbReference type="Proteomes" id="UP000314294">
    <property type="component" value="Unassembled WGS sequence"/>
</dbReference>
<protein>
    <submittedName>
        <fullName evidence="2">Uncharacterized protein</fullName>
    </submittedName>
</protein>
<dbReference type="AlphaFoldDB" id="A0A4Z2GFG9"/>
<name>A0A4Z2GFG9_9TELE</name>
<feature type="region of interest" description="Disordered" evidence="1">
    <location>
        <begin position="204"/>
        <end position="234"/>
    </location>
</feature>
<reference evidence="2 3" key="1">
    <citation type="submission" date="2019-03" db="EMBL/GenBank/DDBJ databases">
        <title>First draft genome of Liparis tanakae, snailfish: a comprehensive survey of snailfish specific genes.</title>
        <authorList>
            <person name="Kim W."/>
            <person name="Song I."/>
            <person name="Jeong J.-H."/>
            <person name="Kim D."/>
            <person name="Kim S."/>
            <person name="Ryu S."/>
            <person name="Song J.Y."/>
            <person name="Lee S.K."/>
        </authorList>
    </citation>
    <scope>NUCLEOTIDE SEQUENCE [LARGE SCALE GENOMIC DNA]</scope>
    <source>
        <tissue evidence="2">Muscle</tissue>
    </source>
</reference>
<proteinExistence type="predicted"/>
<evidence type="ECO:0000313" key="2">
    <source>
        <dbReference type="EMBL" id="TNN52278.1"/>
    </source>
</evidence>
<sequence length="272" mass="29122">MESRPKSGGGGVWQWGEGGVSCGVSLFLHILLSSSCRLDSSASTLLFVIYLRLPQRSEGKPVRSALALQAGASGMYSIGRAALRRGERLGKCAVTVNRRGCAAAYEGDERRVVDNSSTERCNPLLETGHTRKLNGTDPHWGTRPTGKVRVIGRCGTRHSLALRPPASFLSLTPEVKAARRASSSLPPPRCTVNALKCRLRLHNSSPAANRGRGSVEEGSRPLVDARPGAVNDISDKPGPAFEAVRRLLLVSVNRKAAEVKELHAETSRAKGC</sequence>
<gene>
    <name evidence="2" type="ORF">EYF80_037505</name>
</gene>
<organism evidence="2 3">
    <name type="scientific">Liparis tanakae</name>
    <name type="common">Tanaka's snailfish</name>
    <dbReference type="NCBI Taxonomy" id="230148"/>
    <lineage>
        <taxon>Eukaryota</taxon>
        <taxon>Metazoa</taxon>
        <taxon>Chordata</taxon>
        <taxon>Craniata</taxon>
        <taxon>Vertebrata</taxon>
        <taxon>Euteleostomi</taxon>
        <taxon>Actinopterygii</taxon>
        <taxon>Neopterygii</taxon>
        <taxon>Teleostei</taxon>
        <taxon>Neoteleostei</taxon>
        <taxon>Acanthomorphata</taxon>
        <taxon>Eupercaria</taxon>
        <taxon>Perciformes</taxon>
        <taxon>Cottioidei</taxon>
        <taxon>Cottales</taxon>
        <taxon>Liparidae</taxon>
        <taxon>Liparis</taxon>
    </lineage>
</organism>
<keyword evidence="3" id="KW-1185">Reference proteome</keyword>
<evidence type="ECO:0000256" key="1">
    <source>
        <dbReference type="SAM" id="MobiDB-lite"/>
    </source>
</evidence>
<evidence type="ECO:0000313" key="3">
    <source>
        <dbReference type="Proteomes" id="UP000314294"/>
    </source>
</evidence>
<accession>A0A4Z2GFG9</accession>